<name>A0ACC0AX74_CATRO</name>
<proteinExistence type="predicted"/>
<keyword evidence="2" id="KW-1185">Reference proteome</keyword>
<dbReference type="Proteomes" id="UP001060085">
    <property type="component" value="Linkage Group LG04"/>
</dbReference>
<gene>
    <name evidence="1" type="ORF">M9H77_15337</name>
</gene>
<sequence length="472" mass="52732">MEIDSILCDELIQEIFRRLPPSSFSAVCLVSRRWVRLFRSSTAALSLQLNNPIDLPRLFSFLSQHSFLFSLSISTTTPSATAAVSSDRLLNSIALSCPNLRELRFLNDPVSPFSLFSLSTSCPQLCSLSITLSRPVELNWVARLRFLKDLSIFITGSSLEFSSPEFNYNQLPEIYRAGLNLESLCLSGCRGSDYGLNWLWKNCNNLKKLKLKSCDGVGDNSSFSSFIKKCRGLQEVELRTCRTIIDGVLMKIAENSISLNSLLVYDGGSKEGLLQFISNNKCQLQKLDLRLPLDLDNDHLIAIGENFRFLSSLRLQSCCLVTGEGLKSLVRAMNDDNNLDELALINCDVIEREPGLLSTLGQNLKRLRKLDLSYNETLLDKELISILGSCNNLIELKLRGCRRLTNAATVCVSRSCKKLQILDLMFCSKIESEAIELFLLNSTDLKRLVIEQSKISAAAEILASNKSIEIVV</sequence>
<dbReference type="EMBL" id="CM044704">
    <property type="protein sequence ID" value="KAI5665484.1"/>
    <property type="molecule type" value="Genomic_DNA"/>
</dbReference>
<comment type="caution">
    <text evidence="1">The sequence shown here is derived from an EMBL/GenBank/DDBJ whole genome shotgun (WGS) entry which is preliminary data.</text>
</comment>
<reference evidence="2" key="1">
    <citation type="journal article" date="2023" name="Nat. Plants">
        <title>Single-cell RNA sequencing provides a high-resolution roadmap for understanding the multicellular compartmentation of specialized metabolism.</title>
        <authorList>
            <person name="Sun S."/>
            <person name="Shen X."/>
            <person name="Li Y."/>
            <person name="Li Y."/>
            <person name="Wang S."/>
            <person name="Li R."/>
            <person name="Zhang H."/>
            <person name="Shen G."/>
            <person name="Guo B."/>
            <person name="Wei J."/>
            <person name="Xu J."/>
            <person name="St-Pierre B."/>
            <person name="Chen S."/>
            <person name="Sun C."/>
        </authorList>
    </citation>
    <scope>NUCLEOTIDE SEQUENCE [LARGE SCALE GENOMIC DNA]</scope>
</reference>
<protein>
    <submittedName>
        <fullName evidence="1">Uncharacterized protein</fullName>
    </submittedName>
</protein>
<evidence type="ECO:0000313" key="1">
    <source>
        <dbReference type="EMBL" id="KAI5665484.1"/>
    </source>
</evidence>
<accession>A0ACC0AX74</accession>
<organism evidence="1 2">
    <name type="scientific">Catharanthus roseus</name>
    <name type="common">Madagascar periwinkle</name>
    <name type="synonym">Vinca rosea</name>
    <dbReference type="NCBI Taxonomy" id="4058"/>
    <lineage>
        <taxon>Eukaryota</taxon>
        <taxon>Viridiplantae</taxon>
        <taxon>Streptophyta</taxon>
        <taxon>Embryophyta</taxon>
        <taxon>Tracheophyta</taxon>
        <taxon>Spermatophyta</taxon>
        <taxon>Magnoliopsida</taxon>
        <taxon>eudicotyledons</taxon>
        <taxon>Gunneridae</taxon>
        <taxon>Pentapetalae</taxon>
        <taxon>asterids</taxon>
        <taxon>lamiids</taxon>
        <taxon>Gentianales</taxon>
        <taxon>Apocynaceae</taxon>
        <taxon>Rauvolfioideae</taxon>
        <taxon>Vinceae</taxon>
        <taxon>Catharanthinae</taxon>
        <taxon>Catharanthus</taxon>
    </lineage>
</organism>
<evidence type="ECO:0000313" key="2">
    <source>
        <dbReference type="Proteomes" id="UP001060085"/>
    </source>
</evidence>